<gene>
    <name evidence="7" type="ORF">EDC64_10156</name>
</gene>
<accession>A0A4V2UYI4</accession>
<dbReference type="GO" id="GO:0005737">
    <property type="term" value="C:cytoplasm"/>
    <property type="evidence" value="ECO:0007669"/>
    <property type="project" value="TreeGrafter"/>
</dbReference>
<keyword evidence="2" id="KW-0479">Metal-binding</keyword>
<comment type="caution">
    <text evidence="7">The sequence shown here is derived from an EMBL/GenBank/DDBJ whole genome shotgun (WGS) entry which is preliminary data.</text>
</comment>
<dbReference type="PANTHER" id="PTHR12629">
    <property type="entry name" value="DIPHOSPHOINOSITOL POLYPHOSPHATE PHOSPHOHYDROLASE"/>
    <property type="match status" value="1"/>
</dbReference>
<proteinExistence type="predicted"/>
<evidence type="ECO:0000256" key="4">
    <source>
        <dbReference type="ARBA" id="ARBA00022842"/>
    </source>
</evidence>
<evidence type="ECO:0000256" key="2">
    <source>
        <dbReference type="ARBA" id="ARBA00022723"/>
    </source>
</evidence>
<dbReference type="Proteomes" id="UP000294664">
    <property type="component" value="Unassembled WGS sequence"/>
</dbReference>
<dbReference type="GO" id="GO:0016462">
    <property type="term" value="F:pyrophosphatase activity"/>
    <property type="evidence" value="ECO:0007669"/>
    <property type="project" value="InterPro"/>
</dbReference>
<keyword evidence="3 7" id="KW-0378">Hydrolase</keyword>
<dbReference type="GO" id="GO:0046872">
    <property type="term" value="F:metal ion binding"/>
    <property type="evidence" value="ECO:0007669"/>
    <property type="project" value="UniProtKB-KW"/>
</dbReference>
<evidence type="ECO:0000256" key="3">
    <source>
        <dbReference type="ARBA" id="ARBA00022801"/>
    </source>
</evidence>
<evidence type="ECO:0000256" key="5">
    <source>
        <dbReference type="SAM" id="MobiDB-lite"/>
    </source>
</evidence>
<dbReference type="Gene3D" id="3.90.79.10">
    <property type="entry name" value="Nucleoside Triphosphate Pyrophosphohydrolase"/>
    <property type="match status" value="1"/>
</dbReference>
<evidence type="ECO:0000259" key="6">
    <source>
        <dbReference type="Pfam" id="PF00293"/>
    </source>
</evidence>
<dbReference type="EMBL" id="SMAI01000001">
    <property type="protein sequence ID" value="TCT07538.1"/>
    <property type="molecule type" value="Genomic_DNA"/>
</dbReference>
<name>A0A4V2UYI4_9HYPH</name>
<dbReference type="SUPFAM" id="SSF55811">
    <property type="entry name" value="Nudix"/>
    <property type="match status" value="1"/>
</dbReference>
<dbReference type="RefSeq" id="WP_245504469.1">
    <property type="nucleotide sequence ID" value="NZ_SMAI01000001.1"/>
</dbReference>
<evidence type="ECO:0000313" key="8">
    <source>
        <dbReference type="Proteomes" id="UP000294664"/>
    </source>
</evidence>
<dbReference type="CDD" id="cd04666">
    <property type="entry name" value="NUDIX_DIPP2_like_Nudt4"/>
    <property type="match status" value="1"/>
</dbReference>
<feature type="domain" description="Nudix hydrolase" evidence="6">
    <location>
        <begin position="11"/>
        <end position="109"/>
    </location>
</feature>
<keyword evidence="4" id="KW-0460">Magnesium</keyword>
<keyword evidence="8" id="KW-1185">Reference proteome</keyword>
<organism evidence="7 8">
    <name type="scientific">Aquabacter spiritensis</name>
    <dbReference type="NCBI Taxonomy" id="933073"/>
    <lineage>
        <taxon>Bacteria</taxon>
        <taxon>Pseudomonadati</taxon>
        <taxon>Pseudomonadota</taxon>
        <taxon>Alphaproteobacteria</taxon>
        <taxon>Hyphomicrobiales</taxon>
        <taxon>Xanthobacteraceae</taxon>
        <taxon>Aquabacter</taxon>
    </lineage>
</organism>
<sequence>MQIRLVTSRETRRWVLPKGWPMKGVPPHKAAAREAYEEAGLLGTISRTAFGMYGYDKRLSTVRSVACDVMVFPLKVKRYLKKWPERSQRIGFWFTIESAAAAVHEEELRALILRFGEVMAARHAAKLEAAARSSLGEGPAVKAKKLKKSSASPASADPPVYPTH</sequence>
<reference evidence="7 8" key="1">
    <citation type="submission" date="2019-03" db="EMBL/GenBank/DDBJ databases">
        <title>Genomic Encyclopedia of Type Strains, Phase IV (KMG-IV): sequencing the most valuable type-strain genomes for metagenomic binning, comparative biology and taxonomic classification.</title>
        <authorList>
            <person name="Goeker M."/>
        </authorList>
    </citation>
    <scope>NUCLEOTIDE SEQUENCE [LARGE SCALE GENOMIC DNA]</scope>
    <source>
        <strain evidence="7 8">DSM 9035</strain>
    </source>
</reference>
<feature type="region of interest" description="Disordered" evidence="5">
    <location>
        <begin position="131"/>
        <end position="164"/>
    </location>
</feature>
<evidence type="ECO:0000313" key="7">
    <source>
        <dbReference type="EMBL" id="TCT07538.1"/>
    </source>
</evidence>
<dbReference type="InterPro" id="IPR047198">
    <property type="entry name" value="DDP-like_NUDIX"/>
</dbReference>
<dbReference type="AlphaFoldDB" id="A0A4V2UYI4"/>
<feature type="compositionally biased region" description="Low complexity" evidence="5">
    <location>
        <begin position="149"/>
        <end position="158"/>
    </location>
</feature>
<dbReference type="InterPro" id="IPR015797">
    <property type="entry name" value="NUDIX_hydrolase-like_dom_sf"/>
</dbReference>
<protein>
    <submittedName>
        <fullName evidence="7">Putative NUDIX family NTP pyrophosphohydrolase</fullName>
    </submittedName>
</protein>
<dbReference type="InterPro" id="IPR000086">
    <property type="entry name" value="NUDIX_hydrolase_dom"/>
</dbReference>
<comment type="cofactor">
    <cofactor evidence="1">
        <name>Mg(2+)</name>
        <dbReference type="ChEBI" id="CHEBI:18420"/>
    </cofactor>
</comment>
<dbReference type="Pfam" id="PF00293">
    <property type="entry name" value="NUDIX"/>
    <property type="match status" value="1"/>
</dbReference>
<dbReference type="PANTHER" id="PTHR12629:SF0">
    <property type="entry name" value="DIPHOSPHOINOSITOL-POLYPHOSPHATE DIPHOSPHATASE"/>
    <property type="match status" value="1"/>
</dbReference>
<evidence type="ECO:0000256" key="1">
    <source>
        <dbReference type="ARBA" id="ARBA00001946"/>
    </source>
</evidence>